<organism evidence="3 4">
    <name type="scientific">Rhodocollybia butyracea</name>
    <dbReference type="NCBI Taxonomy" id="206335"/>
    <lineage>
        <taxon>Eukaryota</taxon>
        <taxon>Fungi</taxon>
        <taxon>Dikarya</taxon>
        <taxon>Basidiomycota</taxon>
        <taxon>Agaricomycotina</taxon>
        <taxon>Agaricomycetes</taxon>
        <taxon>Agaricomycetidae</taxon>
        <taxon>Agaricales</taxon>
        <taxon>Marasmiineae</taxon>
        <taxon>Omphalotaceae</taxon>
        <taxon>Rhodocollybia</taxon>
    </lineage>
</organism>
<dbReference type="Proteomes" id="UP000772434">
    <property type="component" value="Unassembled WGS sequence"/>
</dbReference>
<dbReference type="EMBL" id="JADNRY010000077">
    <property type="protein sequence ID" value="KAF9067122.1"/>
    <property type="molecule type" value="Genomic_DNA"/>
</dbReference>
<dbReference type="OrthoDB" id="2640446at2759"/>
<gene>
    <name evidence="3" type="ORF">BDP27DRAFT_1329297</name>
</gene>
<protein>
    <recommendedName>
        <fullName evidence="2">Retroviral polymerase SH3-like domain-containing protein</fullName>
    </recommendedName>
</protein>
<feature type="non-terminal residue" evidence="3">
    <location>
        <position position="89"/>
    </location>
</feature>
<evidence type="ECO:0000259" key="2">
    <source>
        <dbReference type="Pfam" id="PF25597"/>
    </source>
</evidence>
<evidence type="ECO:0000256" key="1">
    <source>
        <dbReference type="SAM" id="MobiDB-lite"/>
    </source>
</evidence>
<dbReference type="InterPro" id="IPR057670">
    <property type="entry name" value="SH3_retrovirus"/>
</dbReference>
<feature type="compositionally biased region" description="Basic and acidic residues" evidence="1">
    <location>
        <begin position="24"/>
        <end position="48"/>
    </location>
</feature>
<accession>A0A9P5PRA9</accession>
<dbReference type="Pfam" id="PF25597">
    <property type="entry name" value="SH3_retrovirus"/>
    <property type="match status" value="1"/>
</dbReference>
<feature type="domain" description="Retroviral polymerase SH3-like" evidence="2">
    <location>
        <begin position="42"/>
        <end position="85"/>
    </location>
</feature>
<evidence type="ECO:0000313" key="3">
    <source>
        <dbReference type="EMBL" id="KAF9067122.1"/>
    </source>
</evidence>
<dbReference type="AlphaFoldDB" id="A0A9P5PRA9"/>
<feature type="region of interest" description="Disordered" evidence="1">
    <location>
        <begin position="18"/>
        <end position="48"/>
    </location>
</feature>
<keyword evidence="4" id="KW-1185">Reference proteome</keyword>
<proteinExistence type="predicted"/>
<reference evidence="3" key="1">
    <citation type="submission" date="2020-11" db="EMBL/GenBank/DDBJ databases">
        <authorList>
            <consortium name="DOE Joint Genome Institute"/>
            <person name="Ahrendt S."/>
            <person name="Riley R."/>
            <person name="Andreopoulos W."/>
            <person name="Labutti K."/>
            <person name="Pangilinan J."/>
            <person name="Ruiz-Duenas F.J."/>
            <person name="Barrasa J.M."/>
            <person name="Sanchez-Garcia M."/>
            <person name="Camarero S."/>
            <person name="Miyauchi S."/>
            <person name="Serrano A."/>
            <person name="Linde D."/>
            <person name="Babiker R."/>
            <person name="Drula E."/>
            <person name="Ayuso-Fernandez I."/>
            <person name="Pacheco R."/>
            <person name="Padilla G."/>
            <person name="Ferreira P."/>
            <person name="Barriuso J."/>
            <person name="Kellner H."/>
            <person name="Castanera R."/>
            <person name="Alfaro M."/>
            <person name="Ramirez L."/>
            <person name="Pisabarro A.G."/>
            <person name="Kuo A."/>
            <person name="Tritt A."/>
            <person name="Lipzen A."/>
            <person name="He G."/>
            <person name="Yan M."/>
            <person name="Ng V."/>
            <person name="Cullen D."/>
            <person name="Martin F."/>
            <person name="Rosso M.-N."/>
            <person name="Henrissat B."/>
            <person name="Hibbett D."/>
            <person name="Martinez A.T."/>
            <person name="Grigoriev I.V."/>
        </authorList>
    </citation>
    <scope>NUCLEOTIDE SEQUENCE</scope>
    <source>
        <strain evidence="3">AH 40177</strain>
    </source>
</reference>
<comment type="caution">
    <text evidence="3">The sequence shown here is derived from an EMBL/GenBank/DDBJ whole genome shotgun (WGS) entry which is preliminary data.</text>
</comment>
<name>A0A9P5PRA9_9AGAR</name>
<sequence>MLHSSGLPKALWAEAVHHAASTGKKPDVRGLHEEGVGPGREGDKLGGHVREGHWIGVSEKRKGFRIYWPDTCSVTVERNVYTNKTSAGL</sequence>
<evidence type="ECO:0000313" key="4">
    <source>
        <dbReference type="Proteomes" id="UP000772434"/>
    </source>
</evidence>